<gene>
    <name evidence="1" type="ORF">EPICR_160029</name>
</gene>
<reference evidence="1" key="1">
    <citation type="submission" date="2019-01" db="EMBL/GenBank/DDBJ databases">
        <authorList>
            <consortium name="Genoscope - CEA"/>
            <person name="William W."/>
        </authorList>
    </citation>
    <scope>NUCLEOTIDE SEQUENCE</scope>
    <source>
        <strain evidence="1">CR-1</strain>
    </source>
</reference>
<accession>A0A484HJH8</accession>
<proteinExistence type="predicted"/>
<protein>
    <submittedName>
        <fullName evidence="1">Uncharacterized protein</fullName>
    </submittedName>
</protein>
<name>A0A484HJH8_9BACT</name>
<dbReference type="EMBL" id="CAACVI010000008">
    <property type="protein sequence ID" value="VEN73367.1"/>
    <property type="molecule type" value="Genomic_DNA"/>
</dbReference>
<evidence type="ECO:0000313" key="1">
    <source>
        <dbReference type="EMBL" id="VEN73367.1"/>
    </source>
</evidence>
<sequence>MYCWVRKSKIVVVNYKKNAMILLQNINIKRIAMRVIFPINGIKLQHRQFL</sequence>
<dbReference type="AlphaFoldDB" id="A0A484HJH8"/>
<organism evidence="1">
    <name type="scientific">uncultured Desulfobacteraceae bacterium</name>
    <dbReference type="NCBI Taxonomy" id="218296"/>
    <lineage>
        <taxon>Bacteria</taxon>
        <taxon>Pseudomonadati</taxon>
        <taxon>Thermodesulfobacteriota</taxon>
        <taxon>Desulfobacteria</taxon>
        <taxon>Desulfobacterales</taxon>
        <taxon>Desulfobacteraceae</taxon>
        <taxon>environmental samples</taxon>
    </lineage>
</organism>